<organism evidence="1 2">
    <name type="scientific">Fructobacillus fructosus</name>
    <dbReference type="NCBI Taxonomy" id="1631"/>
    <lineage>
        <taxon>Bacteria</taxon>
        <taxon>Bacillati</taxon>
        <taxon>Bacillota</taxon>
        <taxon>Bacilli</taxon>
        <taxon>Lactobacillales</taxon>
        <taxon>Lactobacillaceae</taxon>
        <taxon>Fructobacillus</taxon>
    </lineage>
</organism>
<protein>
    <recommendedName>
        <fullName evidence="3">DUF4352 domain-containing protein</fullName>
    </recommendedName>
</protein>
<accession>A0ABN9YMB7</accession>
<dbReference type="Proteomes" id="UP001314261">
    <property type="component" value="Unassembled WGS sequence"/>
</dbReference>
<comment type="caution">
    <text evidence="1">The sequence shown here is derived from an EMBL/GenBank/DDBJ whole genome shotgun (WGS) entry which is preliminary data.</text>
</comment>
<evidence type="ECO:0000313" key="1">
    <source>
        <dbReference type="EMBL" id="CAK1232478.1"/>
    </source>
</evidence>
<reference evidence="1 2" key="1">
    <citation type="submission" date="2023-10" db="EMBL/GenBank/DDBJ databases">
        <authorList>
            <person name="Botero Cardona J."/>
        </authorList>
    </citation>
    <scope>NUCLEOTIDE SEQUENCE [LARGE SCALE GENOMIC DNA]</scope>
    <source>
        <strain evidence="1 2">R-54839</strain>
    </source>
</reference>
<dbReference type="EMBL" id="CAUZLR010000002">
    <property type="protein sequence ID" value="CAK1232478.1"/>
    <property type="molecule type" value="Genomic_DNA"/>
</dbReference>
<proteinExistence type="predicted"/>
<evidence type="ECO:0000313" key="2">
    <source>
        <dbReference type="Proteomes" id="UP001314261"/>
    </source>
</evidence>
<sequence length="237" mass="26185">MKRTKWIWLVVVLLVAGLSGTFVWQKHQLNKNDQKQETVSSVRSSTSNGILALTSGQSGTIKGLKINVLSLKKTDYKAFHSRSVVKIKLQLKNTTKSNLYVVASAPNGAFDTGFKNTDSRNMTGLATDDITATAWTSSVKYFENGAGQLKDDQLISNKLQKKGDVILGQSGKYRYLCWKLAPGQTVSGNAYGLYTENNDHPKELPVLKVNTEQIGVLKEQIDQYQSTYEEQAGNSQS</sequence>
<evidence type="ECO:0008006" key="3">
    <source>
        <dbReference type="Google" id="ProtNLM"/>
    </source>
</evidence>
<gene>
    <name evidence="1" type="ORF">R54839_PPFHFPJH_00503</name>
</gene>
<dbReference type="RefSeq" id="WP_010691003.1">
    <property type="nucleotide sequence ID" value="NZ_CAUZLN010000004.1"/>
</dbReference>
<name>A0ABN9YMB7_9LACO</name>
<keyword evidence="2" id="KW-1185">Reference proteome</keyword>